<dbReference type="Proteomes" id="UP000253940">
    <property type="component" value="Chromosome"/>
</dbReference>
<evidence type="ECO:0000313" key="10">
    <source>
        <dbReference type="Proteomes" id="UP000253940"/>
    </source>
</evidence>
<keyword evidence="7" id="KW-0812">Transmembrane</keyword>
<gene>
    <name evidence="9" type="ORF">HYN46_09700</name>
</gene>
<dbReference type="OrthoDB" id="9808025at2"/>
<name>A0A345P731_9GAMM</name>
<organism evidence="9 10">
    <name type="scientific">Aquirhabdus parva</name>
    <dbReference type="NCBI Taxonomy" id="2283318"/>
    <lineage>
        <taxon>Bacteria</taxon>
        <taxon>Pseudomonadati</taxon>
        <taxon>Pseudomonadota</taxon>
        <taxon>Gammaproteobacteria</taxon>
        <taxon>Moraxellales</taxon>
        <taxon>Moraxellaceae</taxon>
        <taxon>Aquirhabdus</taxon>
    </lineage>
</organism>
<keyword evidence="7" id="KW-1133">Transmembrane helix</keyword>
<reference evidence="9 10" key="1">
    <citation type="submission" date="2018-07" db="EMBL/GenBank/DDBJ databases">
        <title>Genome sequencing of Moraxellaceae gen. HYN0046.</title>
        <authorList>
            <person name="Kim M."/>
            <person name="Yi H."/>
        </authorList>
    </citation>
    <scope>NUCLEOTIDE SEQUENCE [LARGE SCALE GENOMIC DNA]</scope>
    <source>
        <strain evidence="9 10">HYN0046</strain>
    </source>
</reference>
<dbReference type="InterPro" id="IPR042175">
    <property type="entry name" value="Cell/Rod_MreC_2"/>
</dbReference>
<keyword evidence="3 5" id="KW-0133">Cell shape</keyword>
<dbReference type="PANTHER" id="PTHR34138">
    <property type="entry name" value="CELL SHAPE-DETERMINING PROTEIN MREC"/>
    <property type="match status" value="1"/>
</dbReference>
<comment type="similarity">
    <text evidence="1 5">Belongs to the MreC family.</text>
</comment>
<evidence type="ECO:0000256" key="5">
    <source>
        <dbReference type="PIRNR" id="PIRNR038471"/>
    </source>
</evidence>
<dbReference type="RefSeq" id="WP_114899200.1">
    <property type="nucleotide sequence ID" value="NZ_CP031222.1"/>
</dbReference>
<dbReference type="InterPro" id="IPR042177">
    <property type="entry name" value="Cell/Rod_1"/>
</dbReference>
<evidence type="ECO:0000256" key="7">
    <source>
        <dbReference type="SAM" id="Phobius"/>
    </source>
</evidence>
<evidence type="ECO:0000256" key="4">
    <source>
        <dbReference type="ARBA" id="ARBA00032089"/>
    </source>
</evidence>
<dbReference type="GO" id="GO:0008360">
    <property type="term" value="P:regulation of cell shape"/>
    <property type="evidence" value="ECO:0007669"/>
    <property type="project" value="UniProtKB-KW"/>
</dbReference>
<dbReference type="Gene3D" id="2.40.10.350">
    <property type="entry name" value="Rod shape-determining protein MreC, domain 2"/>
    <property type="match status" value="1"/>
</dbReference>
<feature type="region of interest" description="Disordered" evidence="6">
    <location>
        <begin position="279"/>
        <end position="303"/>
    </location>
</feature>
<dbReference type="KEGG" id="mbah:HYN46_09700"/>
<dbReference type="InterPro" id="IPR055342">
    <property type="entry name" value="MreC_beta-barrel_core"/>
</dbReference>
<evidence type="ECO:0000256" key="1">
    <source>
        <dbReference type="ARBA" id="ARBA00009369"/>
    </source>
</evidence>
<dbReference type="PIRSF" id="PIRSF038471">
    <property type="entry name" value="MreC"/>
    <property type="match status" value="1"/>
</dbReference>
<feature type="domain" description="Rod shape-determining protein MreC beta-barrel core" evidence="8">
    <location>
        <begin position="125"/>
        <end position="271"/>
    </location>
</feature>
<evidence type="ECO:0000256" key="2">
    <source>
        <dbReference type="ARBA" id="ARBA00013855"/>
    </source>
</evidence>
<keyword evidence="7" id="KW-0472">Membrane</keyword>
<dbReference type="Gene3D" id="2.40.10.340">
    <property type="entry name" value="Rod shape-determining protein MreC, domain 1"/>
    <property type="match status" value="1"/>
</dbReference>
<dbReference type="NCBIfam" id="TIGR00219">
    <property type="entry name" value="mreC"/>
    <property type="match status" value="1"/>
</dbReference>
<evidence type="ECO:0000256" key="6">
    <source>
        <dbReference type="SAM" id="MobiDB-lite"/>
    </source>
</evidence>
<dbReference type="GO" id="GO:0005886">
    <property type="term" value="C:plasma membrane"/>
    <property type="evidence" value="ECO:0007669"/>
    <property type="project" value="TreeGrafter"/>
</dbReference>
<dbReference type="InterPro" id="IPR007221">
    <property type="entry name" value="MreC"/>
</dbReference>
<keyword evidence="10" id="KW-1185">Reference proteome</keyword>
<feature type="transmembrane region" description="Helical" evidence="7">
    <location>
        <begin position="12"/>
        <end position="31"/>
    </location>
</feature>
<proteinExistence type="inferred from homology"/>
<evidence type="ECO:0000259" key="8">
    <source>
        <dbReference type="Pfam" id="PF04085"/>
    </source>
</evidence>
<dbReference type="AlphaFoldDB" id="A0A345P731"/>
<sequence length="303" mass="33157">MEQNIFARDAQSFRPLVLATVAAIVLMIADWQHPEWFDPARRLTRAALDPLYVFASYPVLSGDWLSEQAQSEEVLRRENAALKAERLQNNVRLQKLAELSAENTRLRGLLNTPLIIDGRMIISEIIGTDPDPLRHILVINRGDVDGVFIGQMVLDDKGVVGQVVEVLAHSARILLISDKENAVSVRIERTGMRGILAGTGDSGRLSLQYVPNTADVQVGDRLFTSGLGERFPAGYAVGVVSAIQHHGSSEFADIAIKPLAQLEGGHHVILLFSAPLAKEQPHTEPAKPKSTKQQSSGPRYVAQ</sequence>
<accession>A0A345P731</accession>
<comment type="function">
    <text evidence="5">Involved in formation and maintenance of cell shape.</text>
</comment>
<dbReference type="Pfam" id="PF04085">
    <property type="entry name" value="MreC"/>
    <property type="match status" value="1"/>
</dbReference>
<evidence type="ECO:0000313" key="9">
    <source>
        <dbReference type="EMBL" id="AXI03090.1"/>
    </source>
</evidence>
<dbReference type="EMBL" id="CP031222">
    <property type="protein sequence ID" value="AXI03090.1"/>
    <property type="molecule type" value="Genomic_DNA"/>
</dbReference>
<evidence type="ECO:0000256" key="3">
    <source>
        <dbReference type="ARBA" id="ARBA00022960"/>
    </source>
</evidence>
<protein>
    <recommendedName>
        <fullName evidence="2 5">Cell shape-determining protein MreC</fullName>
    </recommendedName>
    <alternativeName>
        <fullName evidence="4 5">Cell shape protein MreC</fullName>
    </alternativeName>
</protein>
<dbReference type="PANTHER" id="PTHR34138:SF1">
    <property type="entry name" value="CELL SHAPE-DETERMINING PROTEIN MREC"/>
    <property type="match status" value="1"/>
</dbReference>